<reference evidence="1 2" key="1">
    <citation type="submission" date="2016-11" db="EMBL/GenBank/DDBJ databases">
        <authorList>
            <person name="Jaros S."/>
            <person name="Januszkiewicz K."/>
            <person name="Wedrychowicz H."/>
        </authorList>
    </citation>
    <scope>NUCLEOTIDE SEQUENCE [LARGE SCALE GENOMIC DNA]</scope>
    <source>
        <strain evidence="1 2">DSM 21986</strain>
    </source>
</reference>
<proteinExistence type="predicted"/>
<evidence type="ECO:0000313" key="2">
    <source>
        <dbReference type="Proteomes" id="UP000184041"/>
    </source>
</evidence>
<dbReference type="STRING" id="1194090.SAMN05443144_106185"/>
<sequence>MKKNQVLYLFHGPRGFTFSDTLDKTEVLDNAKAFLYLNGRAFIDKAYGAD</sequence>
<protein>
    <submittedName>
        <fullName evidence="1">Uncharacterized protein</fullName>
    </submittedName>
</protein>
<organism evidence="1 2">
    <name type="scientific">Fodinibius roseus</name>
    <dbReference type="NCBI Taxonomy" id="1194090"/>
    <lineage>
        <taxon>Bacteria</taxon>
        <taxon>Pseudomonadati</taxon>
        <taxon>Balneolota</taxon>
        <taxon>Balneolia</taxon>
        <taxon>Balneolales</taxon>
        <taxon>Balneolaceae</taxon>
        <taxon>Fodinibius</taxon>
    </lineage>
</organism>
<dbReference type="AlphaFoldDB" id="A0A1M4ZZS1"/>
<gene>
    <name evidence="1" type="ORF">SAMN05443144_106185</name>
</gene>
<keyword evidence="2" id="KW-1185">Reference proteome</keyword>
<dbReference type="EMBL" id="FQUS01000006">
    <property type="protein sequence ID" value="SHF23519.1"/>
    <property type="molecule type" value="Genomic_DNA"/>
</dbReference>
<evidence type="ECO:0000313" key="1">
    <source>
        <dbReference type="EMBL" id="SHF23519.1"/>
    </source>
</evidence>
<name>A0A1M4ZZS1_9BACT</name>
<accession>A0A1M4ZZS1</accession>
<dbReference type="Proteomes" id="UP000184041">
    <property type="component" value="Unassembled WGS sequence"/>
</dbReference>